<evidence type="ECO:0000313" key="1">
    <source>
        <dbReference type="EMBL" id="TXK53775.1"/>
    </source>
</evidence>
<gene>
    <name evidence="1" type="ORF">FVD16_10135</name>
</gene>
<organism evidence="1 2">
    <name type="scientific">Campylobacter helveticus</name>
    <dbReference type="NCBI Taxonomy" id="28898"/>
    <lineage>
        <taxon>Bacteria</taxon>
        <taxon>Pseudomonadati</taxon>
        <taxon>Campylobacterota</taxon>
        <taxon>Epsilonproteobacteria</taxon>
        <taxon>Campylobacterales</taxon>
        <taxon>Campylobacteraceae</taxon>
        <taxon>Campylobacter</taxon>
    </lineage>
</organism>
<dbReference type="Proteomes" id="UP000321317">
    <property type="component" value="Unassembled WGS sequence"/>
</dbReference>
<sequence>MKSLEILLSKERLQSYASLSEHFENLALIGRLAPKLLLIEICLRNITNDILLHKLGNNWLEKENETKHKEKNLSNHQLVSRQSLDFWCKMIENYKLYNDIFHFHKSFDLKQYDNYNTNRFYYNGKKRYLTSTPLIF</sequence>
<comment type="caution">
    <text evidence="1">The sequence shown here is derived from an EMBL/GenBank/DDBJ whole genome shotgun (WGS) entry which is preliminary data.</text>
</comment>
<name>A0ABY3KZV0_9BACT</name>
<dbReference type="EMBL" id="VRMA01000082">
    <property type="protein sequence ID" value="TXK53775.1"/>
    <property type="molecule type" value="Genomic_DNA"/>
</dbReference>
<protein>
    <submittedName>
        <fullName evidence="1">Uncharacterized protein</fullName>
    </submittedName>
</protein>
<proteinExistence type="predicted"/>
<reference evidence="1 2" key="1">
    <citation type="submission" date="2019-08" db="EMBL/GenBank/DDBJ databases">
        <title>Rapid identification of Enteric Bacteria from Whole Genome Sequences (WGS) using Average Nucleotide Identity (ANI).</title>
        <authorList>
            <person name="Lane C."/>
        </authorList>
    </citation>
    <scope>NUCLEOTIDE SEQUENCE [LARGE SCALE GENOMIC DNA]</scope>
    <source>
        <strain evidence="1 2">D4984</strain>
    </source>
</reference>
<evidence type="ECO:0000313" key="2">
    <source>
        <dbReference type="Proteomes" id="UP000321317"/>
    </source>
</evidence>
<accession>A0ABY3KZV0</accession>
<dbReference type="RefSeq" id="WP_147734871.1">
    <property type="nucleotide sequence ID" value="NZ_JANKHQ010000015.1"/>
</dbReference>
<keyword evidence="2" id="KW-1185">Reference proteome</keyword>